<reference evidence="6 7" key="1">
    <citation type="submission" date="2018-02" db="EMBL/GenBank/DDBJ databases">
        <title>Genome sequencing of Solimonas sp. HR-BB.</title>
        <authorList>
            <person name="Lee Y."/>
            <person name="Jeon C.O."/>
        </authorList>
    </citation>
    <scope>NUCLEOTIDE SEQUENCE [LARGE SCALE GENOMIC DNA]</scope>
    <source>
        <strain evidence="6 7">HR-BB</strain>
    </source>
</reference>
<keyword evidence="3 5" id="KW-1133">Transmembrane helix</keyword>
<feature type="transmembrane region" description="Helical" evidence="5">
    <location>
        <begin position="163"/>
        <end position="188"/>
    </location>
</feature>
<evidence type="ECO:0000256" key="5">
    <source>
        <dbReference type="HAMAP-Rule" id="MF_00902"/>
    </source>
</evidence>
<keyword evidence="2 5" id="KW-0812">Transmembrane</keyword>
<proteinExistence type="inferred from homology"/>
<dbReference type="PRINTS" id="PR01840">
    <property type="entry name" value="TATCFAMILY"/>
</dbReference>
<evidence type="ECO:0000256" key="2">
    <source>
        <dbReference type="ARBA" id="ARBA00022692"/>
    </source>
</evidence>
<sequence>MTDQDSSQDTEQPLIAHLLELRQRLLYAVLGVIALFLPLAFVAKDIYALLARPLLKLMPAGTTMIATEVASPFFTPIKFAGVFAFVLAMPWVLWQVWGFVAPGLYKSERRLVAPLMLSSTLLFYAGIAFAYFLVLPTVFHFTIGAAPEGVSVMTDISKYLDFVLTIFVAFGLAFETPVALVLLVKTGFVTPKQLADNREYVLVGAFVLGAIFTPPDVISQLMLAIPVYLLFEVGIVAARWMVPGTEAVDAQREAQKSGGE</sequence>
<evidence type="ECO:0000256" key="4">
    <source>
        <dbReference type="ARBA" id="ARBA00023136"/>
    </source>
</evidence>
<dbReference type="AlphaFoldDB" id="A0A2S5TJ37"/>
<feature type="transmembrane region" description="Helical" evidence="5">
    <location>
        <begin position="223"/>
        <end position="242"/>
    </location>
</feature>
<protein>
    <recommendedName>
        <fullName evidence="5">Sec-independent protein translocase protein TatC</fullName>
    </recommendedName>
</protein>
<keyword evidence="4 5" id="KW-0472">Membrane</keyword>
<comment type="similarity">
    <text evidence="5">Belongs to the TatC family.</text>
</comment>
<keyword evidence="5" id="KW-1003">Cell membrane</keyword>
<dbReference type="Pfam" id="PF00902">
    <property type="entry name" value="TatC"/>
    <property type="match status" value="1"/>
</dbReference>
<comment type="subcellular location">
    <subcellularLocation>
        <location evidence="5">Cell membrane</location>
        <topology evidence="5">Multi-pass membrane protein</topology>
    </subcellularLocation>
    <subcellularLocation>
        <location evidence="1">Membrane</location>
        <topology evidence="1">Multi-pass membrane protein</topology>
    </subcellularLocation>
</comment>
<evidence type="ECO:0000313" key="6">
    <source>
        <dbReference type="EMBL" id="PPE74999.1"/>
    </source>
</evidence>
<dbReference type="Proteomes" id="UP000238220">
    <property type="component" value="Unassembled WGS sequence"/>
</dbReference>
<evidence type="ECO:0000313" key="7">
    <source>
        <dbReference type="Proteomes" id="UP000238220"/>
    </source>
</evidence>
<dbReference type="GO" id="GO:0033281">
    <property type="term" value="C:TAT protein transport complex"/>
    <property type="evidence" value="ECO:0007669"/>
    <property type="project" value="UniProtKB-UniRule"/>
</dbReference>
<name>A0A2S5TJ37_9GAMM</name>
<evidence type="ECO:0000256" key="1">
    <source>
        <dbReference type="ARBA" id="ARBA00004141"/>
    </source>
</evidence>
<dbReference type="InterPro" id="IPR002033">
    <property type="entry name" value="TatC"/>
</dbReference>
<comment type="function">
    <text evidence="5">Part of the twin-arginine translocation (Tat) system that transports large folded proteins containing a characteristic twin-arginine motif in their signal peptide across membranes. Together with TatB, TatC is part of a receptor directly interacting with Tat signal peptides.</text>
</comment>
<dbReference type="PANTHER" id="PTHR30371">
    <property type="entry name" value="SEC-INDEPENDENT PROTEIN TRANSLOCASE PROTEIN TATC"/>
    <property type="match status" value="1"/>
</dbReference>
<dbReference type="PANTHER" id="PTHR30371:SF0">
    <property type="entry name" value="SEC-INDEPENDENT PROTEIN TRANSLOCASE PROTEIN TATC, CHLOROPLASTIC-RELATED"/>
    <property type="match status" value="1"/>
</dbReference>
<feature type="transmembrane region" description="Helical" evidence="5">
    <location>
        <begin position="200"/>
        <end position="217"/>
    </location>
</feature>
<dbReference type="NCBIfam" id="TIGR00945">
    <property type="entry name" value="tatC"/>
    <property type="match status" value="1"/>
</dbReference>
<keyword evidence="7" id="KW-1185">Reference proteome</keyword>
<comment type="subunit">
    <text evidence="5">The Tat system comprises two distinct complexes: a TatABC complex, containing multiple copies of TatA, TatB and TatC subunits, and a separate TatA complex, containing only TatA subunits. Substrates initially bind to the TatABC complex, which probably triggers association of the separate TatA complex to form the active translocon.</text>
</comment>
<feature type="transmembrane region" description="Helical" evidence="5">
    <location>
        <begin position="80"/>
        <end position="100"/>
    </location>
</feature>
<dbReference type="GO" id="GO:0009977">
    <property type="term" value="F:proton motive force dependent protein transmembrane transporter activity"/>
    <property type="evidence" value="ECO:0007669"/>
    <property type="project" value="TreeGrafter"/>
</dbReference>
<accession>A0A2S5TJ37</accession>
<comment type="caution">
    <text evidence="6">The sequence shown here is derived from an EMBL/GenBank/DDBJ whole genome shotgun (WGS) entry which is preliminary data.</text>
</comment>
<keyword evidence="5" id="KW-0811">Translocation</keyword>
<dbReference type="EMBL" id="PSNW01000002">
    <property type="protein sequence ID" value="PPE74999.1"/>
    <property type="molecule type" value="Genomic_DNA"/>
</dbReference>
<feature type="transmembrane region" description="Helical" evidence="5">
    <location>
        <begin position="121"/>
        <end position="143"/>
    </location>
</feature>
<dbReference type="HAMAP" id="MF_00902">
    <property type="entry name" value="TatC"/>
    <property type="match status" value="1"/>
</dbReference>
<keyword evidence="5" id="KW-0653">Protein transport</keyword>
<gene>
    <name evidence="5 6" type="primary">tatC</name>
    <name evidence="6" type="ORF">C3942_04805</name>
</gene>
<evidence type="ECO:0000256" key="3">
    <source>
        <dbReference type="ARBA" id="ARBA00022989"/>
    </source>
</evidence>
<dbReference type="GO" id="GO:0065002">
    <property type="term" value="P:intracellular protein transmembrane transport"/>
    <property type="evidence" value="ECO:0007669"/>
    <property type="project" value="TreeGrafter"/>
</dbReference>
<dbReference type="RefSeq" id="WP_104229225.1">
    <property type="nucleotide sequence ID" value="NZ_PSNW01000002.1"/>
</dbReference>
<organism evidence="6 7">
    <name type="scientific">Solimonas fluminis</name>
    <dbReference type="NCBI Taxonomy" id="2086571"/>
    <lineage>
        <taxon>Bacteria</taxon>
        <taxon>Pseudomonadati</taxon>
        <taxon>Pseudomonadota</taxon>
        <taxon>Gammaproteobacteria</taxon>
        <taxon>Nevskiales</taxon>
        <taxon>Nevskiaceae</taxon>
        <taxon>Solimonas</taxon>
    </lineage>
</organism>
<feature type="transmembrane region" description="Helical" evidence="5">
    <location>
        <begin position="25"/>
        <end position="42"/>
    </location>
</feature>
<dbReference type="OrthoDB" id="9777044at2"/>
<dbReference type="GO" id="GO:0043953">
    <property type="term" value="P:protein transport by the Tat complex"/>
    <property type="evidence" value="ECO:0007669"/>
    <property type="project" value="UniProtKB-UniRule"/>
</dbReference>
<keyword evidence="5" id="KW-0813">Transport</keyword>